<accession>A0A1M6NWM3</accession>
<evidence type="ECO:0000313" key="10">
    <source>
        <dbReference type="Proteomes" id="UP000184248"/>
    </source>
</evidence>
<gene>
    <name evidence="7" type="primary">hutI</name>
    <name evidence="9" type="ORF">SAMN05192556_101544</name>
</gene>
<dbReference type="Pfam" id="PF01979">
    <property type="entry name" value="Amidohydro_1"/>
    <property type="match status" value="1"/>
</dbReference>
<evidence type="ECO:0000256" key="1">
    <source>
        <dbReference type="ARBA" id="ARBA00012864"/>
    </source>
</evidence>
<feature type="binding site" evidence="7">
    <location>
        <position position="314"/>
    </location>
    <ligand>
        <name>Zn(2+)</name>
        <dbReference type="ChEBI" id="CHEBI:29105"/>
    </ligand>
</feature>
<dbReference type="UniPathway" id="UPA00379">
    <property type="reaction ID" value="UER00551"/>
</dbReference>
<keyword evidence="5 7" id="KW-0862">Zinc</keyword>
<dbReference type="CDD" id="cd01296">
    <property type="entry name" value="Imidazolone-5PH"/>
    <property type="match status" value="1"/>
</dbReference>
<dbReference type="Gene3D" id="3.20.20.140">
    <property type="entry name" value="Metal-dependent hydrolases"/>
    <property type="match status" value="1"/>
</dbReference>
<feature type="binding site" evidence="7">
    <location>
        <position position="69"/>
    </location>
    <ligand>
        <name>Fe(3+)</name>
        <dbReference type="ChEBI" id="CHEBI:29034"/>
    </ligand>
</feature>
<dbReference type="SUPFAM" id="SSF51338">
    <property type="entry name" value="Composite domain of metallo-dependent hydrolases"/>
    <property type="match status" value="2"/>
</dbReference>
<evidence type="ECO:0000256" key="7">
    <source>
        <dbReference type="HAMAP-Rule" id="MF_00372"/>
    </source>
</evidence>
<comment type="function">
    <text evidence="7">Catalyzes the hydrolytic cleavage of the carbon-nitrogen bond in imidazolone-5-propanoate to yield N-formimidoyl-L-glutamate. It is the third step in the universal histidine degradation pathway.</text>
</comment>
<evidence type="ECO:0000256" key="5">
    <source>
        <dbReference type="ARBA" id="ARBA00022833"/>
    </source>
</evidence>
<dbReference type="OrthoDB" id="9776455at2"/>
<feature type="binding site" evidence="7">
    <location>
        <position position="314"/>
    </location>
    <ligand>
        <name>Fe(3+)</name>
        <dbReference type="ChEBI" id="CHEBI:29034"/>
    </ligand>
</feature>
<keyword evidence="4 7" id="KW-0369">Histidine metabolism</keyword>
<dbReference type="GO" id="GO:0005737">
    <property type="term" value="C:cytoplasm"/>
    <property type="evidence" value="ECO:0007669"/>
    <property type="project" value="UniProtKB-SubCell"/>
</dbReference>
<dbReference type="NCBIfam" id="TIGR01224">
    <property type="entry name" value="hutI"/>
    <property type="match status" value="1"/>
</dbReference>
<dbReference type="InterPro" id="IPR032466">
    <property type="entry name" value="Metal_Hydrolase"/>
</dbReference>
<evidence type="ECO:0000256" key="3">
    <source>
        <dbReference type="ARBA" id="ARBA00022801"/>
    </source>
</evidence>
<dbReference type="PANTHER" id="PTHR42752:SF1">
    <property type="entry name" value="IMIDAZOLONEPROPIONASE-RELATED"/>
    <property type="match status" value="1"/>
</dbReference>
<dbReference type="PANTHER" id="PTHR42752">
    <property type="entry name" value="IMIDAZOLONEPROPIONASE"/>
    <property type="match status" value="1"/>
</dbReference>
<feature type="binding site" evidence="7">
    <location>
        <position position="141"/>
    </location>
    <ligand>
        <name>N-formimidoyl-L-glutamate</name>
        <dbReference type="ChEBI" id="CHEBI:58928"/>
    </ligand>
</feature>
<dbReference type="GO" id="GO:0019556">
    <property type="term" value="P:L-histidine catabolic process to glutamate and formamide"/>
    <property type="evidence" value="ECO:0007669"/>
    <property type="project" value="UniProtKB-UniRule"/>
</dbReference>
<dbReference type="Gene3D" id="2.30.40.10">
    <property type="entry name" value="Urease, subunit C, domain 1"/>
    <property type="match status" value="1"/>
</dbReference>
<dbReference type="AlphaFoldDB" id="A0A1M6NWM3"/>
<dbReference type="GO" id="GO:0008270">
    <property type="term" value="F:zinc ion binding"/>
    <property type="evidence" value="ECO:0007669"/>
    <property type="project" value="UniProtKB-UniRule"/>
</dbReference>
<feature type="binding site" evidence="7">
    <location>
        <position position="242"/>
    </location>
    <ligand>
        <name>4-imidazolone-5-propanoate</name>
        <dbReference type="ChEBI" id="CHEBI:77893"/>
    </ligand>
</feature>
<dbReference type="EMBL" id="FRAL01000001">
    <property type="protein sequence ID" value="SHK00125.1"/>
    <property type="molecule type" value="Genomic_DNA"/>
</dbReference>
<comment type="catalytic activity">
    <reaction evidence="7">
        <text>4-imidazolone-5-propanoate + H2O = N-formimidoyl-L-glutamate</text>
        <dbReference type="Rhea" id="RHEA:23660"/>
        <dbReference type="ChEBI" id="CHEBI:15377"/>
        <dbReference type="ChEBI" id="CHEBI:58928"/>
        <dbReference type="ChEBI" id="CHEBI:77893"/>
        <dbReference type="EC" id="3.5.2.7"/>
    </reaction>
</comment>
<dbReference type="HAMAP" id="MF_00372">
    <property type="entry name" value="HutI"/>
    <property type="match status" value="1"/>
</dbReference>
<keyword evidence="2 7" id="KW-0479">Metal-binding</keyword>
<dbReference type="GO" id="GO:0050480">
    <property type="term" value="F:imidazolonepropionase activity"/>
    <property type="evidence" value="ECO:0007669"/>
    <property type="project" value="UniProtKB-UniRule"/>
</dbReference>
<dbReference type="GO" id="GO:0005506">
    <property type="term" value="F:iron ion binding"/>
    <property type="evidence" value="ECO:0007669"/>
    <property type="project" value="UniProtKB-UniRule"/>
</dbReference>
<feature type="binding site" evidence="7">
    <location>
        <position position="78"/>
    </location>
    <ligand>
        <name>4-imidazolone-5-propanoate</name>
        <dbReference type="ChEBI" id="CHEBI:77893"/>
    </ligand>
</feature>
<evidence type="ECO:0000256" key="4">
    <source>
        <dbReference type="ARBA" id="ARBA00022808"/>
    </source>
</evidence>
<feature type="binding site" evidence="7">
    <location>
        <position position="316"/>
    </location>
    <ligand>
        <name>N-formimidoyl-L-glutamate</name>
        <dbReference type="ChEBI" id="CHEBI:58928"/>
    </ligand>
</feature>
<feature type="binding site" evidence="7">
    <location>
        <position position="141"/>
    </location>
    <ligand>
        <name>4-imidazolone-5-propanoate</name>
        <dbReference type="ChEBI" id="CHEBI:77893"/>
    </ligand>
</feature>
<feature type="domain" description="Amidohydrolase-related" evidence="8">
    <location>
        <begin position="60"/>
        <end position="400"/>
    </location>
</feature>
<dbReference type="Proteomes" id="UP000184248">
    <property type="component" value="Unassembled WGS sequence"/>
</dbReference>
<dbReference type="RefSeq" id="WP_064698358.1">
    <property type="nucleotide sequence ID" value="NZ_BDEO01000001.1"/>
</dbReference>
<keyword evidence="6 7" id="KW-0408">Iron</keyword>
<feature type="binding site" evidence="7">
    <location>
        <position position="319"/>
    </location>
    <ligand>
        <name>4-imidazolone-5-propanoate</name>
        <dbReference type="ChEBI" id="CHEBI:77893"/>
    </ligand>
</feature>
<organism evidence="9 10">
    <name type="scientific">Halomonas caseinilytica</name>
    <dbReference type="NCBI Taxonomy" id="438744"/>
    <lineage>
        <taxon>Bacteria</taxon>
        <taxon>Pseudomonadati</taxon>
        <taxon>Pseudomonadota</taxon>
        <taxon>Gammaproteobacteria</taxon>
        <taxon>Oceanospirillales</taxon>
        <taxon>Halomonadaceae</taxon>
        <taxon>Halomonas</taxon>
    </lineage>
</organism>
<dbReference type="InterPro" id="IPR006680">
    <property type="entry name" value="Amidohydro-rel"/>
</dbReference>
<name>A0A1M6NWM3_9GAMM</name>
<feature type="binding site" evidence="7">
    <location>
        <position position="239"/>
    </location>
    <ligand>
        <name>Fe(3+)</name>
        <dbReference type="ChEBI" id="CHEBI:29034"/>
    </ligand>
</feature>
<feature type="binding site" evidence="7">
    <location>
        <position position="71"/>
    </location>
    <ligand>
        <name>Fe(3+)</name>
        <dbReference type="ChEBI" id="CHEBI:29034"/>
    </ligand>
</feature>
<evidence type="ECO:0000313" key="9">
    <source>
        <dbReference type="EMBL" id="SHK00125.1"/>
    </source>
</evidence>
<evidence type="ECO:0000256" key="2">
    <source>
        <dbReference type="ARBA" id="ARBA00022723"/>
    </source>
</evidence>
<reference evidence="10" key="1">
    <citation type="submission" date="2016-11" db="EMBL/GenBank/DDBJ databases">
        <authorList>
            <person name="Varghese N."/>
            <person name="Submissions S."/>
        </authorList>
    </citation>
    <scope>NUCLEOTIDE SEQUENCE [LARGE SCALE GENOMIC DNA]</scope>
    <source>
        <strain evidence="10">ALO Sharm</strain>
    </source>
</reference>
<sequence>MTHPRTRRLWQDVTVFDGQETLPEAMAVIVEEDRIQSLIPMRELSASLAETCRLMGSGGVMTPGLIDCHTHLVFGGSRADEFEARLEGVSYEEIARRGGGIISTVRDTREASEDELFAAALPRLDALLADGVTTVEIKSGYGLDVENELKMLRVARRLGEARPVRVVTSLLGAHALPPEYADDSDGYIDLVCQAMIPAAADEGLADAVDVFCEKIAFSVAQCERVFEAAQAHGLPIKAHAEQLSNLGGSAMAARHGALSADHIEYLDDAGIAAMRDAGSVAVILPGAFHTLRETQQPPITGLREAGVPMAVATDANPGSSPLFMPTLMLNLACTLFRLTPREALAGMTAHGARALGFAELGRLREGAPADLCLWNIDSPAELAYAVQPGRLRQRVVAGQPVEELAHGQ</sequence>
<comment type="subcellular location">
    <subcellularLocation>
        <location evidence="7">Cytoplasm</location>
    </subcellularLocation>
</comment>
<dbReference type="SUPFAM" id="SSF51556">
    <property type="entry name" value="Metallo-dependent hydrolases"/>
    <property type="match status" value="1"/>
</dbReference>
<keyword evidence="3 7" id="KW-0378">Hydrolase</keyword>
<comment type="cofactor">
    <cofactor evidence="7">
        <name>Zn(2+)</name>
        <dbReference type="ChEBI" id="CHEBI:29105"/>
    </cofactor>
    <cofactor evidence="7">
        <name>Fe(3+)</name>
        <dbReference type="ChEBI" id="CHEBI:29034"/>
    </cofactor>
    <text evidence="7">Binds 1 zinc or iron ion per subunit.</text>
</comment>
<feature type="binding site" evidence="7">
    <location>
        <position position="71"/>
    </location>
    <ligand>
        <name>Zn(2+)</name>
        <dbReference type="ChEBI" id="CHEBI:29105"/>
    </ligand>
</feature>
<feature type="binding site" evidence="7">
    <location>
        <position position="318"/>
    </location>
    <ligand>
        <name>N-formimidoyl-L-glutamate</name>
        <dbReference type="ChEBI" id="CHEBI:58928"/>
    </ligand>
</feature>
<dbReference type="InterPro" id="IPR005920">
    <property type="entry name" value="HutI"/>
</dbReference>
<proteinExistence type="inferred from homology"/>
<feature type="binding site" evidence="7">
    <location>
        <position position="69"/>
    </location>
    <ligand>
        <name>Zn(2+)</name>
        <dbReference type="ChEBI" id="CHEBI:29105"/>
    </ligand>
</feature>
<feature type="binding site" evidence="7">
    <location>
        <position position="239"/>
    </location>
    <ligand>
        <name>Zn(2+)</name>
        <dbReference type="ChEBI" id="CHEBI:29105"/>
    </ligand>
</feature>
<keyword evidence="7" id="KW-0963">Cytoplasm</keyword>
<evidence type="ECO:0000259" key="8">
    <source>
        <dbReference type="Pfam" id="PF01979"/>
    </source>
</evidence>
<protein>
    <recommendedName>
        <fullName evidence="1 7">Imidazolonepropionase</fullName>
        <ecNumber evidence="1 7">3.5.2.7</ecNumber>
    </recommendedName>
    <alternativeName>
        <fullName evidence="7">Imidazolone-5-propionate hydrolase</fullName>
    </alternativeName>
</protein>
<dbReference type="GO" id="GO:0019557">
    <property type="term" value="P:L-histidine catabolic process to glutamate and formate"/>
    <property type="evidence" value="ECO:0007669"/>
    <property type="project" value="UniProtKB-UniPathway"/>
</dbReference>
<feature type="binding site" evidence="7">
    <location>
        <position position="174"/>
    </location>
    <ligand>
        <name>4-imidazolone-5-propanoate</name>
        <dbReference type="ChEBI" id="CHEBI:77893"/>
    </ligand>
</feature>
<keyword evidence="10" id="KW-1185">Reference proteome</keyword>
<dbReference type="InterPro" id="IPR011059">
    <property type="entry name" value="Metal-dep_hydrolase_composite"/>
</dbReference>
<dbReference type="FunFam" id="3.20.20.140:FF:000007">
    <property type="entry name" value="Imidazolonepropionase"/>
    <property type="match status" value="1"/>
</dbReference>
<comment type="pathway">
    <text evidence="7">Amino-acid degradation; L-histidine degradation into L-glutamate; N-formimidoyl-L-glutamate from L-histidine: step 3/3.</text>
</comment>
<dbReference type="EC" id="3.5.2.7" evidence="1 7"/>
<evidence type="ECO:0000256" key="6">
    <source>
        <dbReference type="ARBA" id="ARBA00023004"/>
    </source>
</evidence>
<comment type="similarity">
    <text evidence="7">Belongs to the metallo-dependent hydrolases superfamily. HutI family.</text>
</comment>